<dbReference type="SMART" id="SM00494">
    <property type="entry name" value="ChtBD2"/>
    <property type="match status" value="1"/>
</dbReference>
<dbReference type="GO" id="GO:0000272">
    <property type="term" value="P:polysaccharide catabolic process"/>
    <property type="evidence" value="ECO:0007669"/>
    <property type="project" value="UniProtKB-KW"/>
</dbReference>
<organism evidence="15 16">
    <name type="scientific">Oryctes borbonicus</name>
    <dbReference type="NCBI Taxonomy" id="1629725"/>
    <lineage>
        <taxon>Eukaryota</taxon>
        <taxon>Metazoa</taxon>
        <taxon>Ecdysozoa</taxon>
        <taxon>Arthropoda</taxon>
        <taxon>Hexapoda</taxon>
        <taxon>Insecta</taxon>
        <taxon>Pterygota</taxon>
        <taxon>Neoptera</taxon>
        <taxon>Endopterygota</taxon>
        <taxon>Coleoptera</taxon>
        <taxon>Polyphaga</taxon>
        <taxon>Scarabaeiformia</taxon>
        <taxon>Scarabaeidae</taxon>
        <taxon>Dynastinae</taxon>
        <taxon>Oryctes</taxon>
    </lineage>
</organism>
<dbReference type="OrthoDB" id="73875at2759"/>
<dbReference type="InterPro" id="IPR017853">
    <property type="entry name" value="GH"/>
</dbReference>
<evidence type="ECO:0000256" key="8">
    <source>
        <dbReference type="ARBA" id="ARBA00023157"/>
    </source>
</evidence>
<dbReference type="CDD" id="cd02872">
    <property type="entry name" value="GH18_chitolectin_chitotriosidase"/>
    <property type="match status" value="1"/>
</dbReference>
<dbReference type="GO" id="GO:0006032">
    <property type="term" value="P:chitin catabolic process"/>
    <property type="evidence" value="ECO:0007669"/>
    <property type="project" value="UniProtKB-KW"/>
</dbReference>
<dbReference type="Pfam" id="PF01607">
    <property type="entry name" value="CBM_14"/>
    <property type="match status" value="1"/>
</dbReference>
<dbReference type="AlphaFoldDB" id="A0A0T6AWT7"/>
<dbReference type="SUPFAM" id="SSF51445">
    <property type="entry name" value="(Trans)glycosidases"/>
    <property type="match status" value="2"/>
</dbReference>
<dbReference type="GO" id="GO:0005576">
    <property type="term" value="C:extracellular region"/>
    <property type="evidence" value="ECO:0007669"/>
    <property type="project" value="InterPro"/>
</dbReference>
<proteinExistence type="inferred from homology"/>
<dbReference type="EMBL" id="LJIG01022613">
    <property type="protein sequence ID" value="KRT79631.1"/>
    <property type="molecule type" value="Genomic_DNA"/>
</dbReference>
<keyword evidence="16" id="KW-1185">Reference proteome</keyword>
<evidence type="ECO:0000313" key="16">
    <source>
        <dbReference type="Proteomes" id="UP000051574"/>
    </source>
</evidence>
<evidence type="ECO:0000256" key="7">
    <source>
        <dbReference type="ARBA" id="ARBA00023024"/>
    </source>
</evidence>
<dbReference type="GO" id="GO:0008843">
    <property type="term" value="F:endochitinase activity"/>
    <property type="evidence" value="ECO:0007669"/>
    <property type="project" value="UniProtKB-EC"/>
</dbReference>
<feature type="domain" description="GH18" evidence="14">
    <location>
        <begin position="1"/>
        <end position="83"/>
    </location>
</feature>
<keyword evidence="11" id="KW-0624">Polysaccharide degradation</keyword>
<evidence type="ECO:0000256" key="1">
    <source>
        <dbReference type="ARBA" id="ARBA00000822"/>
    </source>
</evidence>
<evidence type="ECO:0000256" key="9">
    <source>
        <dbReference type="ARBA" id="ARBA00023277"/>
    </source>
</evidence>
<dbReference type="Gene3D" id="3.10.50.10">
    <property type="match status" value="1"/>
</dbReference>
<dbReference type="FunFam" id="3.10.50.10:FF:000004">
    <property type="entry name" value="Chitinase 5"/>
    <property type="match status" value="1"/>
</dbReference>
<dbReference type="InterPro" id="IPR036508">
    <property type="entry name" value="Chitin-bd_dom_sf"/>
</dbReference>
<accession>A0A0T6AWT7</accession>
<evidence type="ECO:0000259" key="14">
    <source>
        <dbReference type="PROSITE" id="PS51910"/>
    </source>
</evidence>
<protein>
    <recommendedName>
        <fullName evidence="3">chitinase</fullName>
        <ecNumber evidence="3">3.2.1.14</ecNumber>
    </recommendedName>
</protein>
<sequence length="601" mass="68204">NIKKRSWNVIRDEQFRIGPYAFRGDQWVSFDDIPMIEHKSNYIKQMGLGGGMIWALDLDDFKNICGCEEYPLLRTINRVLRNYKVPAPKCRLGETIEEVTKATPGFPTSHRTTSVPEFGIPPIASRKKCQGQLFVPHETDCGKYYLCNQGELQVQSCSSGLFWNVDHCDWPENSACHPDGTTEAPEIIGGGPDTLVPAATEKPFEVGTQPAVPIPPPSDGQYKVVCYFTNWAWYRQGEGKYLPSDIDETLCTHITYGFAVLNPNTLTITPHDSWADIDNEFYNRVTAFKAKGIKVLIAIGGWNDSLGDKYSKLVNNPQARAKFIRNVIEFIEKWNFDGLDLDWEYPKCWQVDCSKGPASDKANFAVFVRELSAAFRPRGWLLSSAVSPSKMVIDAGYDVPILNDYFDWIAVMTYDFHGHWDKQTGHVAPLYYYPGDTYDYFNANFTLHYWIEKGAHSRKLVMGMPLYGQSFSLADASEHGLHAKSYGPGEAGEFTRAGGFLAFYEICERVKRRSWTVVRDPQGRIGPYAYHGNQWVSYDDISEIKRKSQLVKDLNLGGGMIWALDLDDFRNRCGCGKHPLLKMMNHELRNVKLETNLQNCT</sequence>
<dbReference type="InterPro" id="IPR002557">
    <property type="entry name" value="Chitin-bd_dom"/>
</dbReference>
<dbReference type="InterPro" id="IPR011583">
    <property type="entry name" value="Chitinase_II/V-like_cat"/>
</dbReference>
<keyword evidence="7" id="KW-0146">Chitin degradation</keyword>
<dbReference type="FunFam" id="2.170.140.10:FF:000004">
    <property type="entry name" value="Chitinase 5"/>
    <property type="match status" value="1"/>
</dbReference>
<evidence type="ECO:0000256" key="10">
    <source>
        <dbReference type="ARBA" id="ARBA00023295"/>
    </source>
</evidence>
<evidence type="ECO:0000256" key="12">
    <source>
        <dbReference type="RuleBase" id="RU000489"/>
    </source>
</evidence>
<dbReference type="PROSITE" id="PS01095">
    <property type="entry name" value="GH18_1"/>
    <property type="match status" value="1"/>
</dbReference>
<dbReference type="Gene3D" id="3.20.20.80">
    <property type="entry name" value="Glycosidases"/>
    <property type="match status" value="2"/>
</dbReference>
<evidence type="ECO:0000259" key="13">
    <source>
        <dbReference type="PROSITE" id="PS50940"/>
    </source>
</evidence>
<dbReference type="InterPro" id="IPR001223">
    <property type="entry name" value="Glyco_hydro18_cat"/>
</dbReference>
<keyword evidence="5" id="KW-0732">Signal</keyword>
<feature type="domain" description="GH18" evidence="14">
    <location>
        <begin position="222"/>
        <end position="591"/>
    </location>
</feature>
<dbReference type="InterPro" id="IPR029070">
    <property type="entry name" value="Chitinase_insertion_sf"/>
</dbReference>
<dbReference type="PANTHER" id="PTHR11177">
    <property type="entry name" value="CHITINASE"/>
    <property type="match status" value="1"/>
</dbReference>
<dbReference type="FunFam" id="3.20.20.80:FF:000048">
    <property type="entry name" value="Brain chitinase and chia"/>
    <property type="match status" value="1"/>
</dbReference>
<comment type="similarity">
    <text evidence="2">Belongs to the glycosyl hydrolase 18 family. Chitinase class II subfamily.</text>
</comment>
<reference evidence="15 16" key="1">
    <citation type="submission" date="2015-09" db="EMBL/GenBank/DDBJ databases">
        <title>Draft genome of the scarab beetle Oryctes borbonicus.</title>
        <authorList>
            <person name="Meyer J.M."/>
            <person name="Markov G.V."/>
            <person name="Baskaran P."/>
            <person name="Herrmann M."/>
            <person name="Sommer R.J."/>
            <person name="Roedelsperger C."/>
        </authorList>
    </citation>
    <scope>NUCLEOTIDE SEQUENCE [LARGE SCALE GENOMIC DNA]</scope>
    <source>
        <strain evidence="15">OB123</strain>
        <tissue evidence="15">Whole animal</tissue>
    </source>
</reference>
<evidence type="ECO:0000256" key="3">
    <source>
        <dbReference type="ARBA" id="ARBA00012729"/>
    </source>
</evidence>
<comment type="caution">
    <text evidence="15">The sequence shown here is derived from an EMBL/GenBank/DDBJ whole genome shotgun (WGS) entry which is preliminary data.</text>
</comment>
<evidence type="ECO:0000256" key="2">
    <source>
        <dbReference type="ARBA" id="ARBA00009121"/>
    </source>
</evidence>
<keyword evidence="9" id="KW-0119">Carbohydrate metabolism</keyword>
<dbReference type="GO" id="GO:0008061">
    <property type="term" value="F:chitin binding"/>
    <property type="evidence" value="ECO:0007669"/>
    <property type="project" value="UniProtKB-KW"/>
</dbReference>
<dbReference type="SUPFAM" id="SSF57625">
    <property type="entry name" value="Invertebrate chitin-binding proteins"/>
    <property type="match status" value="1"/>
</dbReference>
<dbReference type="Pfam" id="PF00704">
    <property type="entry name" value="Glyco_hydro_18"/>
    <property type="match status" value="2"/>
</dbReference>
<name>A0A0T6AWT7_9SCAR</name>
<dbReference type="InterPro" id="IPR050314">
    <property type="entry name" value="Glycosyl_Hydrlase_18"/>
</dbReference>
<dbReference type="PROSITE" id="PS51910">
    <property type="entry name" value="GH18_2"/>
    <property type="match status" value="2"/>
</dbReference>
<evidence type="ECO:0000256" key="6">
    <source>
        <dbReference type="ARBA" id="ARBA00022801"/>
    </source>
</evidence>
<evidence type="ECO:0000256" key="5">
    <source>
        <dbReference type="ARBA" id="ARBA00022729"/>
    </source>
</evidence>
<feature type="non-terminal residue" evidence="15">
    <location>
        <position position="1"/>
    </location>
</feature>
<keyword evidence="4" id="KW-0147">Chitin-binding</keyword>
<dbReference type="Proteomes" id="UP000051574">
    <property type="component" value="Unassembled WGS sequence"/>
</dbReference>
<dbReference type="SUPFAM" id="SSF54556">
    <property type="entry name" value="Chitinase insertion domain"/>
    <property type="match status" value="1"/>
</dbReference>
<dbReference type="SMART" id="SM00636">
    <property type="entry name" value="Glyco_18"/>
    <property type="match status" value="1"/>
</dbReference>
<evidence type="ECO:0000256" key="4">
    <source>
        <dbReference type="ARBA" id="ARBA00022669"/>
    </source>
</evidence>
<keyword evidence="8" id="KW-1015">Disulfide bond</keyword>
<keyword evidence="10 12" id="KW-0326">Glycosidase</keyword>
<dbReference type="PANTHER" id="PTHR11177:SF359">
    <property type="entry name" value="CHITINASE 10-RELATED"/>
    <property type="match status" value="1"/>
</dbReference>
<dbReference type="PROSITE" id="PS50940">
    <property type="entry name" value="CHIT_BIND_II"/>
    <property type="match status" value="1"/>
</dbReference>
<gene>
    <name evidence="15" type="ORF">AMK59_7632</name>
</gene>
<feature type="domain" description="Chitin-binding type-2" evidence="13">
    <location>
        <begin position="126"/>
        <end position="178"/>
    </location>
</feature>
<dbReference type="InterPro" id="IPR001579">
    <property type="entry name" value="Glyco_hydro_18_chit_AS"/>
</dbReference>
<keyword evidence="6 12" id="KW-0378">Hydrolase</keyword>
<comment type="catalytic activity">
    <reaction evidence="1">
        <text>Random endo-hydrolysis of N-acetyl-beta-D-glucosaminide (1-&gt;4)-beta-linkages in chitin and chitodextrins.</text>
        <dbReference type="EC" id="3.2.1.14"/>
    </reaction>
</comment>
<evidence type="ECO:0000256" key="11">
    <source>
        <dbReference type="ARBA" id="ARBA00023326"/>
    </source>
</evidence>
<dbReference type="EC" id="3.2.1.14" evidence="3"/>
<evidence type="ECO:0000313" key="15">
    <source>
        <dbReference type="EMBL" id="KRT79631.1"/>
    </source>
</evidence>